<dbReference type="EMBL" id="LUCM01007210">
    <property type="protein sequence ID" value="KAA0190308.1"/>
    <property type="molecule type" value="Genomic_DNA"/>
</dbReference>
<gene>
    <name evidence="2" type="ORF">FBUS_06070</name>
</gene>
<reference evidence="2" key="1">
    <citation type="submission" date="2019-05" db="EMBL/GenBank/DDBJ databases">
        <title>Annotation for the trematode Fasciolopsis buski.</title>
        <authorList>
            <person name="Choi Y.-J."/>
        </authorList>
    </citation>
    <scope>NUCLEOTIDE SEQUENCE</scope>
    <source>
        <strain evidence="2">HT</strain>
        <tissue evidence="2">Whole worm</tissue>
    </source>
</reference>
<accession>A0A8E0VHS5</accession>
<evidence type="ECO:0000313" key="2">
    <source>
        <dbReference type="EMBL" id="KAA0190308.1"/>
    </source>
</evidence>
<name>A0A8E0VHS5_9TREM</name>
<comment type="caution">
    <text evidence="2">The sequence shown here is derived from an EMBL/GenBank/DDBJ whole genome shotgun (WGS) entry which is preliminary data.</text>
</comment>
<dbReference type="AlphaFoldDB" id="A0A8E0VHS5"/>
<feature type="region of interest" description="Disordered" evidence="1">
    <location>
        <begin position="1"/>
        <end position="47"/>
    </location>
</feature>
<proteinExistence type="predicted"/>
<evidence type="ECO:0000313" key="3">
    <source>
        <dbReference type="Proteomes" id="UP000728185"/>
    </source>
</evidence>
<keyword evidence="3" id="KW-1185">Reference proteome</keyword>
<feature type="compositionally biased region" description="Basic and acidic residues" evidence="1">
    <location>
        <begin position="30"/>
        <end position="45"/>
    </location>
</feature>
<protein>
    <submittedName>
        <fullName evidence="2">Uncharacterized protein</fullName>
    </submittedName>
</protein>
<evidence type="ECO:0000256" key="1">
    <source>
        <dbReference type="SAM" id="MobiDB-lite"/>
    </source>
</evidence>
<sequence length="122" mass="13500">MKLGESNRLNPTDQRLASSQVDVGVSSADDYSHAENKPSREKNCNTDKSNAHKLACLEIDQSSTNCLDSTADERFANLNIAESVVEMNAAWKPAIHHRFLTKMKSVKRDPISAVLLFNLARA</sequence>
<organism evidence="2 3">
    <name type="scientific">Fasciolopsis buskii</name>
    <dbReference type="NCBI Taxonomy" id="27845"/>
    <lineage>
        <taxon>Eukaryota</taxon>
        <taxon>Metazoa</taxon>
        <taxon>Spiralia</taxon>
        <taxon>Lophotrochozoa</taxon>
        <taxon>Platyhelminthes</taxon>
        <taxon>Trematoda</taxon>
        <taxon>Digenea</taxon>
        <taxon>Plagiorchiida</taxon>
        <taxon>Echinostomata</taxon>
        <taxon>Echinostomatoidea</taxon>
        <taxon>Fasciolidae</taxon>
        <taxon>Fasciolopsis</taxon>
    </lineage>
</organism>
<feature type="compositionally biased region" description="Polar residues" evidence="1">
    <location>
        <begin position="7"/>
        <end position="21"/>
    </location>
</feature>
<dbReference type="Proteomes" id="UP000728185">
    <property type="component" value="Unassembled WGS sequence"/>
</dbReference>